<dbReference type="Gene3D" id="3.20.20.80">
    <property type="entry name" value="Glycosidases"/>
    <property type="match status" value="1"/>
</dbReference>
<name>Q3SV84_NITWN</name>
<proteinExistence type="predicted"/>
<dbReference type="OrthoDB" id="9816424at2"/>
<evidence type="ECO:0000313" key="1">
    <source>
        <dbReference type="EMBL" id="ABA03807.1"/>
    </source>
</evidence>
<dbReference type="eggNOG" id="ENOG50330CT">
    <property type="taxonomic scope" value="Bacteria"/>
</dbReference>
<dbReference type="RefSeq" id="WP_011313868.1">
    <property type="nucleotide sequence ID" value="NC_007406.1"/>
</dbReference>
<gene>
    <name evidence="1" type="ordered locus">Nwi_0540</name>
</gene>
<keyword evidence="2" id="KW-1185">Reference proteome</keyword>
<protein>
    <submittedName>
        <fullName evidence="1">Uncharacterized protein</fullName>
    </submittedName>
</protein>
<dbReference type="Proteomes" id="UP000002531">
    <property type="component" value="Chromosome"/>
</dbReference>
<sequence length="381" mass="42512">MLTRRAVVASLAANLFPPIFGRTSFAVKPRPLVGAIRWDAWYSPGSAPTEAVENSLSPEKYRWRAPFFARGSAHDPASLSFPPITPEEMDKEIRQAAFAGLDYWAFVAYGSHHPMSKALYQFRASAESDKLGYCLFTELDRWGSRNKPTTLLQEHIGLMADRNYLRVSGDRPLYFLGFIAPASIERNWKGVAGLREQIEKFRSMAAVSGLADPYIVLAGDRNFLMREARNIGGDATGSYALTVGNGRGSFSDLTRIAERGWNELGNGHLPVVPTVMTGWDRRPRIENPVPWEKKQRPGEGIENFFAAPTKKELADHLARALDWVGARPQGEQAPVVLIYAWNENDEGGWLMPTLPCQTDRLDALRQVLKKTAAPVRKPELC</sequence>
<dbReference type="HOGENOM" id="CLU_725279_0_0_5"/>
<accession>Q3SV84</accession>
<dbReference type="KEGG" id="nwi:Nwi_0540"/>
<dbReference type="AlphaFoldDB" id="Q3SV84"/>
<organism evidence="1 2">
    <name type="scientific">Nitrobacter winogradskyi (strain ATCC 25391 / DSM 10237 / CIP 104748 / NCIMB 11846 / Nb-255)</name>
    <dbReference type="NCBI Taxonomy" id="323098"/>
    <lineage>
        <taxon>Bacteria</taxon>
        <taxon>Pseudomonadati</taxon>
        <taxon>Pseudomonadota</taxon>
        <taxon>Alphaproteobacteria</taxon>
        <taxon>Hyphomicrobiales</taxon>
        <taxon>Nitrobacteraceae</taxon>
        <taxon>Nitrobacter</taxon>
    </lineage>
</organism>
<evidence type="ECO:0000313" key="2">
    <source>
        <dbReference type="Proteomes" id="UP000002531"/>
    </source>
</evidence>
<reference evidence="1 2" key="1">
    <citation type="journal article" date="2006" name="Appl. Environ. Microbiol.">
        <title>Genome sequence of the chemolithoautotrophic nitrite-oxidizing bacterium Nitrobacter winogradskyi Nb-255.</title>
        <authorList>
            <person name="Starkenburg S.R."/>
            <person name="Chain P.S."/>
            <person name="Sayavedra-Soto L.A."/>
            <person name="Hauser L."/>
            <person name="Land M.L."/>
            <person name="Larimer F.W."/>
            <person name="Malfatti S.A."/>
            <person name="Klotz M.G."/>
            <person name="Bottomley P.J."/>
            <person name="Arp D.J."/>
            <person name="Hickey W.J."/>
        </authorList>
    </citation>
    <scope>NUCLEOTIDE SEQUENCE [LARGE SCALE GENOMIC DNA]</scope>
    <source>
        <strain evidence="2">ATCC 25391 / DSM 10237 / CIP 104748 / NCIMB 11846 / Nb-255</strain>
    </source>
</reference>
<dbReference type="EMBL" id="CP000115">
    <property type="protein sequence ID" value="ABA03807.1"/>
    <property type="molecule type" value="Genomic_DNA"/>
</dbReference>